<comment type="similarity">
    <text evidence="1 4">Belongs to the UPF0677 family.</text>
</comment>
<reference evidence="5 6" key="1">
    <citation type="journal article" date="2020" name="ISME J.">
        <title>Comparative genomics reveals insights into cyanobacterial evolution and habitat adaptation.</title>
        <authorList>
            <person name="Chen M.Y."/>
            <person name="Teng W.K."/>
            <person name="Zhao L."/>
            <person name="Hu C.X."/>
            <person name="Zhou Y.K."/>
            <person name="Han B.P."/>
            <person name="Song L.R."/>
            <person name="Shu W.S."/>
        </authorList>
    </citation>
    <scope>NUCLEOTIDE SEQUENCE [LARGE SCALE GENOMIC DNA]</scope>
    <source>
        <strain evidence="5 6">FACHB-362</strain>
    </source>
</reference>
<comment type="caution">
    <text evidence="5">The sequence shown here is derived from an EMBL/GenBank/DDBJ whole genome shotgun (WGS) entry which is preliminary data.</text>
</comment>
<dbReference type="GO" id="GO:0032259">
    <property type="term" value="P:methylation"/>
    <property type="evidence" value="ECO:0007669"/>
    <property type="project" value="UniProtKB-KW"/>
</dbReference>
<protein>
    <recommendedName>
        <fullName evidence="4">S-adenosyl-L-methionine-dependent methyltransferase</fullName>
        <ecNumber evidence="4">2.1.1.-</ecNumber>
    </recommendedName>
</protein>
<evidence type="ECO:0000256" key="4">
    <source>
        <dbReference type="RuleBase" id="RU362030"/>
    </source>
</evidence>
<dbReference type="PANTHER" id="PTHR43619:SF2">
    <property type="entry name" value="S-ADENOSYL-L-METHIONINE-DEPENDENT METHYLTRANSFERASES SUPERFAMILY PROTEIN"/>
    <property type="match status" value="1"/>
</dbReference>
<dbReference type="SUPFAM" id="SSF53335">
    <property type="entry name" value="S-adenosyl-L-methionine-dependent methyltransferases"/>
    <property type="match status" value="1"/>
</dbReference>
<dbReference type="NCBIfam" id="TIGR00027">
    <property type="entry name" value="mthyl_TIGR00027"/>
    <property type="match status" value="1"/>
</dbReference>
<dbReference type="RefSeq" id="WP_190908297.1">
    <property type="nucleotide sequence ID" value="NZ_JACJTQ010000039.1"/>
</dbReference>
<dbReference type="InterPro" id="IPR007213">
    <property type="entry name" value="Ppm1/Ppm2/Tcmp"/>
</dbReference>
<dbReference type="Proteomes" id="UP000660381">
    <property type="component" value="Unassembled WGS sequence"/>
</dbReference>
<dbReference type="InterPro" id="IPR011610">
    <property type="entry name" value="SAM_mthyl_Trfase_ML2640-like"/>
</dbReference>
<dbReference type="EC" id="2.1.1.-" evidence="4"/>
<dbReference type="Gene3D" id="3.40.50.150">
    <property type="entry name" value="Vaccinia Virus protein VP39"/>
    <property type="match status" value="1"/>
</dbReference>
<evidence type="ECO:0000313" key="5">
    <source>
        <dbReference type="EMBL" id="MBD2694106.1"/>
    </source>
</evidence>
<dbReference type="Pfam" id="PF04072">
    <property type="entry name" value="LCM"/>
    <property type="match status" value="1"/>
</dbReference>
<proteinExistence type="inferred from homology"/>
<keyword evidence="2 4" id="KW-0489">Methyltransferase</keyword>
<evidence type="ECO:0000256" key="1">
    <source>
        <dbReference type="ARBA" id="ARBA00008138"/>
    </source>
</evidence>
<dbReference type="PANTHER" id="PTHR43619">
    <property type="entry name" value="S-ADENOSYL-L-METHIONINE-DEPENDENT METHYLTRANSFERASE YKTD-RELATED"/>
    <property type="match status" value="1"/>
</dbReference>
<comment type="function">
    <text evidence="4">Exhibits S-adenosyl-L-methionine-dependent methyltransferase activity.</text>
</comment>
<accession>A0ABR8JAY2</accession>
<organism evidence="5 6">
    <name type="scientific">Anabaena catenula FACHB-362</name>
    <dbReference type="NCBI Taxonomy" id="2692877"/>
    <lineage>
        <taxon>Bacteria</taxon>
        <taxon>Bacillati</taxon>
        <taxon>Cyanobacteriota</taxon>
        <taxon>Cyanophyceae</taxon>
        <taxon>Nostocales</taxon>
        <taxon>Nostocaceae</taxon>
        <taxon>Anabaena</taxon>
    </lineage>
</organism>
<evidence type="ECO:0000256" key="3">
    <source>
        <dbReference type="ARBA" id="ARBA00022679"/>
    </source>
</evidence>
<dbReference type="InterPro" id="IPR029063">
    <property type="entry name" value="SAM-dependent_MTases_sf"/>
</dbReference>
<dbReference type="EMBL" id="JACJTQ010000039">
    <property type="protein sequence ID" value="MBD2694106.1"/>
    <property type="molecule type" value="Genomic_DNA"/>
</dbReference>
<name>A0ABR8JAY2_9NOST</name>
<keyword evidence="3 5" id="KW-0808">Transferase</keyword>
<sequence>MSESTETGVSFTAKVMAASRAIETQRPDALFADPLAAQLAGQEAMEVAILRLEEDEKLGRPYTLVRTRFFDDFLNKYSDNIRQIVFLGSGMDTRAFRLNWQPGTHIYEIDQPDVLLYKESVLNGVIPNCTRHSICADLKESFWSQLLLKEGFQTSEPAIWLLEGFLYYLDPIAVENVLINIQNLSVKGSYFGADVINTVICNGADEWAKYWQFSCDEPESFFAAYDWNASVIQPGEERASFGRYTYQFPARNVPDAPHIFFVLAVKED</sequence>
<dbReference type="GO" id="GO:0008168">
    <property type="term" value="F:methyltransferase activity"/>
    <property type="evidence" value="ECO:0007669"/>
    <property type="project" value="UniProtKB-KW"/>
</dbReference>
<evidence type="ECO:0000256" key="2">
    <source>
        <dbReference type="ARBA" id="ARBA00022603"/>
    </source>
</evidence>
<keyword evidence="4" id="KW-0949">S-adenosyl-L-methionine</keyword>
<keyword evidence="6" id="KW-1185">Reference proteome</keyword>
<evidence type="ECO:0000313" key="6">
    <source>
        <dbReference type="Proteomes" id="UP000660381"/>
    </source>
</evidence>
<gene>
    <name evidence="5" type="ORF">H6G68_20500</name>
</gene>